<evidence type="ECO:0000256" key="1">
    <source>
        <dbReference type="SAM" id="SignalP"/>
    </source>
</evidence>
<accession>A0A9W8AGE7</accession>
<dbReference type="EMBL" id="JANBPT010000053">
    <property type="protein sequence ID" value="KAJ1928946.1"/>
    <property type="molecule type" value="Genomic_DNA"/>
</dbReference>
<name>A0A9W8AGE7_9FUNG</name>
<keyword evidence="1" id="KW-0732">Signal</keyword>
<feature type="chain" id="PRO_5040918192" evidence="1">
    <location>
        <begin position="21"/>
        <end position="255"/>
    </location>
</feature>
<comment type="caution">
    <text evidence="2">The sequence shown here is derived from an EMBL/GenBank/DDBJ whole genome shotgun (WGS) entry which is preliminary data.</text>
</comment>
<evidence type="ECO:0000313" key="2">
    <source>
        <dbReference type="EMBL" id="KAJ1928946.1"/>
    </source>
</evidence>
<gene>
    <name evidence="2" type="ORF">IWQ60_001587</name>
</gene>
<dbReference type="AlphaFoldDB" id="A0A9W8AGE7"/>
<reference evidence="2" key="1">
    <citation type="submission" date="2022-07" db="EMBL/GenBank/DDBJ databases">
        <title>Phylogenomic reconstructions and comparative analyses of Kickxellomycotina fungi.</title>
        <authorList>
            <person name="Reynolds N.K."/>
            <person name="Stajich J.E."/>
            <person name="Barry K."/>
            <person name="Grigoriev I.V."/>
            <person name="Crous P."/>
            <person name="Smith M.E."/>
        </authorList>
    </citation>
    <scope>NUCLEOTIDE SEQUENCE</scope>
    <source>
        <strain evidence="2">RSA 861</strain>
    </source>
</reference>
<dbReference type="Proteomes" id="UP001150569">
    <property type="component" value="Unassembled WGS sequence"/>
</dbReference>
<protein>
    <submittedName>
        <fullName evidence="2">Uncharacterized protein</fullName>
    </submittedName>
</protein>
<sequence length="255" mass="28159">MKIPAVTLTVTVSIVSAALAAPSVYSAESTLSPACPSAAGTASPAQYTSRRPDYCRAFFTKAPKRSLFTHAFHSLTPTTTATQSELPADPRTQWAVSTWTKALTAVREGDTRGHSYLRDKVDRFGHNHLAVWLPPKASRFHPIVLTSANDIDFIQQQLEFEGLQDEPRVYFRFDVKQPVPQGDESREGARHRYEEEMDQLRALQEVLSVCHGGLIYPVVTSLGWPEGQDWSSRWKLHGLAGASSSPRSSVGSVHI</sequence>
<proteinExistence type="predicted"/>
<organism evidence="2 3">
    <name type="scientific">Tieghemiomyces parasiticus</name>
    <dbReference type="NCBI Taxonomy" id="78921"/>
    <lineage>
        <taxon>Eukaryota</taxon>
        <taxon>Fungi</taxon>
        <taxon>Fungi incertae sedis</taxon>
        <taxon>Zoopagomycota</taxon>
        <taxon>Kickxellomycotina</taxon>
        <taxon>Dimargaritomycetes</taxon>
        <taxon>Dimargaritales</taxon>
        <taxon>Dimargaritaceae</taxon>
        <taxon>Tieghemiomyces</taxon>
    </lineage>
</organism>
<feature type="signal peptide" evidence="1">
    <location>
        <begin position="1"/>
        <end position="20"/>
    </location>
</feature>
<keyword evidence="3" id="KW-1185">Reference proteome</keyword>
<evidence type="ECO:0000313" key="3">
    <source>
        <dbReference type="Proteomes" id="UP001150569"/>
    </source>
</evidence>